<comment type="caution">
    <text evidence="8">The sequence shown here is derived from an EMBL/GenBank/DDBJ whole genome shotgun (WGS) entry which is preliminary data.</text>
</comment>
<dbReference type="SUPFAM" id="SSF53167">
    <property type="entry name" value="Purine and uridine phosphorylases"/>
    <property type="match status" value="1"/>
</dbReference>
<dbReference type="PANTHER" id="PTHR11904">
    <property type="entry name" value="METHYLTHIOADENOSINE/PURINE NUCLEOSIDE PHOSPHORYLASE"/>
    <property type="match status" value="1"/>
</dbReference>
<evidence type="ECO:0000256" key="6">
    <source>
        <dbReference type="ARBA" id="ARBA00031036"/>
    </source>
</evidence>
<reference evidence="8 9" key="1">
    <citation type="submission" date="2017-05" db="EMBL/GenBank/DDBJ databases">
        <authorList>
            <person name="Varghese N."/>
            <person name="Submissions S."/>
        </authorList>
    </citation>
    <scope>NUCLEOTIDE SEQUENCE [LARGE SCALE GENOMIC DNA]</scope>
    <source>
        <strain evidence="8 9">DSM 15522</strain>
    </source>
</reference>
<dbReference type="InterPro" id="IPR000845">
    <property type="entry name" value="Nucleoside_phosphorylase_d"/>
</dbReference>
<dbReference type="Proteomes" id="UP001157911">
    <property type="component" value="Unassembled WGS sequence"/>
</dbReference>
<evidence type="ECO:0000259" key="7">
    <source>
        <dbReference type="Pfam" id="PF01048"/>
    </source>
</evidence>
<evidence type="ECO:0000256" key="5">
    <source>
        <dbReference type="ARBA" id="ARBA00022679"/>
    </source>
</evidence>
<dbReference type="Gene3D" id="3.40.50.1580">
    <property type="entry name" value="Nucleoside phosphorylase domain"/>
    <property type="match status" value="1"/>
</dbReference>
<evidence type="ECO:0000256" key="2">
    <source>
        <dbReference type="ARBA" id="ARBA00006751"/>
    </source>
</evidence>
<evidence type="ECO:0000313" key="9">
    <source>
        <dbReference type="Proteomes" id="UP001157911"/>
    </source>
</evidence>
<feature type="domain" description="Nucleoside phosphorylase" evidence="7">
    <location>
        <begin position="18"/>
        <end position="256"/>
    </location>
</feature>
<sequence length="259" mass="28048">MKAADFIREQTGIETFDVAIVGGSGISLGNSATEIPYSLIPGMPEPYVPGHSGVLKVLTIGTKPVLFFEGRFHYYEGRTDAEILFIPYLCKKLGVKIFIPTCSSGAVSRKAANCDVGIITDHINLMGRNPLTGLIKNYGAKVFVNGKEFYSERLAKAFLETSLKLGIKAEKVTLAAVLGPNYETFAEIRMLEVLGADCVSMSTVPEVIAANFLGIETIALTVPVNDTLKLKTNHEEVVKVAERKSSLLSELIVEALSNF</sequence>
<dbReference type="PANTHER" id="PTHR11904:SF9">
    <property type="entry name" value="PURINE NUCLEOSIDE PHOSPHORYLASE-RELATED"/>
    <property type="match status" value="1"/>
</dbReference>
<dbReference type="EMBL" id="FXUB01000005">
    <property type="protein sequence ID" value="SMP17769.1"/>
    <property type="molecule type" value="Genomic_DNA"/>
</dbReference>
<keyword evidence="9" id="KW-1185">Reference proteome</keyword>
<dbReference type="RefSeq" id="WP_283401001.1">
    <property type="nucleotide sequence ID" value="NZ_FXUB01000005.1"/>
</dbReference>
<evidence type="ECO:0000256" key="4">
    <source>
        <dbReference type="ARBA" id="ARBA00022676"/>
    </source>
</evidence>
<protein>
    <recommendedName>
        <fullName evidence="3">purine-nucleoside phosphorylase</fullName>
        <ecNumber evidence="3">2.4.2.1</ecNumber>
    </recommendedName>
    <alternativeName>
        <fullName evidence="6">Inosine-guanosine phosphorylase</fullName>
    </alternativeName>
</protein>
<evidence type="ECO:0000256" key="1">
    <source>
        <dbReference type="ARBA" id="ARBA00005058"/>
    </source>
</evidence>
<comment type="similarity">
    <text evidence="2">Belongs to the PNP/MTAP phosphorylase family.</text>
</comment>
<evidence type="ECO:0000313" key="8">
    <source>
        <dbReference type="EMBL" id="SMP17769.1"/>
    </source>
</evidence>
<dbReference type="InterPro" id="IPR011268">
    <property type="entry name" value="Purine_phosphorylase"/>
</dbReference>
<proteinExistence type="inferred from homology"/>
<comment type="pathway">
    <text evidence="1">Purine metabolism; purine nucleoside salvage.</text>
</comment>
<accession>A0ABY1NTS0</accession>
<name>A0ABY1NTS0_9BACT</name>
<gene>
    <name evidence="8" type="ORF">SAMN06265339_1559</name>
</gene>
<organism evidence="8 9">
    <name type="scientific">Desulfurobacterium pacificum</name>
    <dbReference type="NCBI Taxonomy" id="240166"/>
    <lineage>
        <taxon>Bacteria</taxon>
        <taxon>Pseudomonadati</taxon>
        <taxon>Aquificota</taxon>
        <taxon>Aquificia</taxon>
        <taxon>Desulfurobacteriales</taxon>
        <taxon>Desulfurobacteriaceae</taxon>
        <taxon>Desulfurobacterium</taxon>
    </lineage>
</organism>
<evidence type="ECO:0000256" key="3">
    <source>
        <dbReference type="ARBA" id="ARBA00011886"/>
    </source>
</evidence>
<keyword evidence="5" id="KW-0808">Transferase</keyword>
<dbReference type="Pfam" id="PF01048">
    <property type="entry name" value="PNP_UDP_1"/>
    <property type="match status" value="1"/>
</dbReference>
<dbReference type="CDD" id="cd09009">
    <property type="entry name" value="PNP-EcPNPII_like"/>
    <property type="match status" value="1"/>
</dbReference>
<keyword evidence="4" id="KW-0328">Glycosyltransferase</keyword>
<dbReference type="InterPro" id="IPR035994">
    <property type="entry name" value="Nucleoside_phosphorylase_sf"/>
</dbReference>
<dbReference type="EC" id="2.4.2.1" evidence="3"/>